<keyword evidence="3" id="KW-1185">Reference proteome</keyword>
<feature type="domain" description="GLAA-B beta-barrel" evidence="1">
    <location>
        <begin position="153"/>
        <end position="228"/>
    </location>
</feature>
<dbReference type="InterPro" id="IPR011050">
    <property type="entry name" value="Pectin_lyase_fold/virulence"/>
</dbReference>
<gene>
    <name evidence="2" type="ORF">HMPREF3185_00413</name>
</gene>
<organism evidence="2 3">
    <name type="scientific">Porphyromonas somerae</name>
    <dbReference type="NCBI Taxonomy" id="322095"/>
    <lineage>
        <taxon>Bacteria</taxon>
        <taxon>Pseudomonadati</taxon>
        <taxon>Bacteroidota</taxon>
        <taxon>Bacteroidia</taxon>
        <taxon>Bacteroidales</taxon>
        <taxon>Porphyromonadaceae</taxon>
        <taxon>Porphyromonas</taxon>
    </lineage>
</organism>
<evidence type="ECO:0000259" key="1">
    <source>
        <dbReference type="Pfam" id="PF23763"/>
    </source>
</evidence>
<reference evidence="3" key="1">
    <citation type="submission" date="2016-01" db="EMBL/GenBank/DDBJ databases">
        <authorList>
            <person name="Mitreva M."/>
            <person name="Pepin K.H."/>
            <person name="Mihindukulasuriya K.A."/>
            <person name="Fulton R."/>
            <person name="Fronick C."/>
            <person name="O'Laughlin M."/>
            <person name="Miner T."/>
            <person name="Herter B."/>
            <person name="Rosa B.A."/>
            <person name="Cordes M."/>
            <person name="Tomlinson C."/>
            <person name="Wollam A."/>
            <person name="Palsikar V.B."/>
            <person name="Mardis E.R."/>
            <person name="Wilson R.K."/>
        </authorList>
    </citation>
    <scope>NUCLEOTIDE SEQUENCE [LARGE SCALE GENOMIC DNA]</scope>
    <source>
        <strain evidence="3">KA00683</strain>
    </source>
</reference>
<dbReference type="InterPro" id="IPR057275">
    <property type="entry name" value="Beta-barrel_GLAA-B_I"/>
</dbReference>
<accession>A0A134BCH9</accession>
<dbReference type="SUPFAM" id="SSF51126">
    <property type="entry name" value="Pectin lyase-like"/>
    <property type="match status" value="1"/>
</dbReference>
<dbReference type="EMBL" id="LSDK01000030">
    <property type="protein sequence ID" value="KXB77656.1"/>
    <property type="molecule type" value="Genomic_DNA"/>
</dbReference>
<dbReference type="AlphaFoldDB" id="A0A134BCH9"/>
<dbReference type="Proteomes" id="UP000070224">
    <property type="component" value="Unassembled WGS sequence"/>
</dbReference>
<dbReference type="OrthoDB" id="9807299at2"/>
<name>A0A134BCH9_9PORP</name>
<dbReference type="Pfam" id="PF23763">
    <property type="entry name" value="Beta-barrel_GLAA-B_I"/>
    <property type="match status" value="1"/>
</dbReference>
<dbReference type="Gene3D" id="2.160.20.10">
    <property type="entry name" value="Single-stranded right-handed beta-helix, Pectin lyase-like"/>
    <property type="match status" value="2"/>
</dbReference>
<sequence>MRQLAPTRYALFSLALLLIAVLPMKAHRRVIQLPAFGPHKGKQINATPVFRKLLEGLHPDLEKGGDTLELRFRPGRYHFTREGAVEREYFISNHDHAGSRPIGLLLRGWRHVIVKGEGSELLFEDRMLPIVLDSCQGVELRGLTIDFTNPQISQLHILHSDTARGIIFTPAPWVKWRITDKGQLEAYGTSWRSTPDHGLAFDPKARELLYRTSDMLLPNKDIRQLTPREAVAMGIAGKHTRPLLYAPHWKDSHLPKGTVFAARTGYRPQPAIFITESRDIRLEDMNIHFAEGMGVLTQNSRDITLERFHVQLRPRSGRYFTTQADATHFVACEGKISVQHCRFENMMDDALNVHGVYLKVTAREGKHTLVGRFMHEQAFGYTWAMPGDSVRLVTSRDIQGLEGTFHVRSISPADGELLKGARELRITFDEELPADYTPERQISMENLTRTPSVNFSHNLVRHNRARGILINTPRPVLIEDNTFDHVSGSAILFSTDNNMWYESGQTREVTIRRNLFQDVLTSLYQFTSAVISIHPIIPELASQRQPFYGQGPKSIRIEDNIFRTFDTPLLHAISTDGILWRGNKIEPTTSYPKFHPNQKRFLLEGCRNVDIERSDLTE</sequence>
<evidence type="ECO:0000313" key="2">
    <source>
        <dbReference type="EMBL" id="KXB77656.1"/>
    </source>
</evidence>
<dbReference type="STRING" id="322095.HMPREF3185_00413"/>
<protein>
    <submittedName>
        <fullName evidence="2">Putative alpha-1,3-galactosidase B</fullName>
    </submittedName>
</protein>
<evidence type="ECO:0000313" key="3">
    <source>
        <dbReference type="Proteomes" id="UP000070224"/>
    </source>
</evidence>
<proteinExistence type="predicted"/>
<dbReference type="RefSeq" id="WP_060934938.1">
    <property type="nucleotide sequence ID" value="NZ_KQ960419.1"/>
</dbReference>
<dbReference type="PATRIC" id="fig|322095.3.peg.408"/>
<dbReference type="SMART" id="SM00710">
    <property type="entry name" value="PbH1"/>
    <property type="match status" value="4"/>
</dbReference>
<dbReference type="InterPro" id="IPR006626">
    <property type="entry name" value="PbH1"/>
</dbReference>
<dbReference type="InterPro" id="IPR012334">
    <property type="entry name" value="Pectin_lyas_fold"/>
</dbReference>
<comment type="caution">
    <text evidence="2">The sequence shown here is derived from an EMBL/GenBank/DDBJ whole genome shotgun (WGS) entry which is preliminary data.</text>
</comment>